<dbReference type="Proteomes" id="UP000030170">
    <property type="component" value="Unassembled WGS sequence"/>
</dbReference>
<accession>A0A098TMV9</accession>
<dbReference type="EMBL" id="JJML01000014">
    <property type="protein sequence ID" value="KGF73212.1"/>
    <property type="molecule type" value="Genomic_DNA"/>
</dbReference>
<dbReference type="AlphaFoldDB" id="A0A098TMV9"/>
<dbReference type="InterPro" id="IPR013216">
    <property type="entry name" value="Methyltransf_11"/>
</dbReference>
<feature type="domain" description="Methyltransferase type 11" evidence="1">
    <location>
        <begin position="69"/>
        <end position="111"/>
    </location>
</feature>
<evidence type="ECO:0000313" key="3">
    <source>
        <dbReference type="Proteomes" id="UP000030170"/>
    </source>
</evidence>
<dbReference type="GO" id="GO:0008757">
    <property type="term" value="F:S-adenosylmethionine-dependent methyltransferase activity"/>
    <property type="evidence" value="ECO:0007669"/>
    <property type="project" value="InterPro"/>
</dbReference>
<comment type="caution">
    <text evidence="2">The sequence shown here is derived from an EMBL/GenBank/DDBJ whole genome shotgun (WGS) entry which is preliminary data.</text>
</comment>
<dbReference type="InterPro" id="IPR029063">
    <property type="entry name" value="SAM-dependent_MTases_sf"/>
</dbReference>
<sequence length="206" mass="24049">MRAIINRIFSPIIGFIKHQKLKDYIGRLIRENKPIFIEVGAGNKKGKNGWITIDTTKNCDIYWDLRKGIPFPDESISKLYSSHFLEHLSFTEAQVFLRECLRVLVPGGNFSICVPNARIYIDAYLNSTLDSNVFFGYKPAYNNTTKIDYVNFIAYMNGHHKYMFDEENLIHILKSSNFQNVRLRKFDSNIDLIERDFESIYAEAEK</sequence>
<evidence type="ECO:0000259" key="1">
    <source>
        <dbReference type="Pfam" id="PF08241"/>
    </source>
</evidence>
<dbReference type="SUPFAM" id="SSF53335">
    <property type="entry name" value="S-adenosyl-L-methionine-dependent methyltransferases"/>
    <property type="match status" value="1"/>
</dbReference>
<gene>
    <name evidence="2" type="ORF">DO97_01520</name>
</gene>
<dbReference type="Pfam" id="PF08241">
    <property type="entry name" value="Methyltransf_11"/>
    <property type="match status" value="1"/>
</dbReference>
<name>A0A098TMV9_9CYAN</name>
<proteinExistence type="predicted"/>
<dbReference type="Gene3D" id="3.40.50.150">
    <property type="entry name" value="Vaccinia Virus protein VP39"/>
    <property type="match status" value="1"/>
</dbReference>
<evidence type="ECO:0000313" key="2">
    <source>
        <dbReference type="EMBL" id="KGF73212.1"/>
    </source>
</evidence>
<organism evidence="2 3">
    <name type="scientific">Neosynechococcus sphagnicola sy1</name>
    <dbReference type="NCBI Taxonomy" id="1497020"/>
    <lineage>
        <taxon>Bacteria</taxon>
        <taxon>Bacillati</taxon>
        <taxon>Cyanobacteriota</taxon>
        <taxon>Cyanophyceae</taxon>
        <taxon>Neosynechococcales</taxon>
        <taxon>Neosynechococcaceae</taxon>
        <taxon>Neosynechococcus</taxon>
    </lineage>
</organism>
<dbReference type="STRING" id="1497020.DO97_01520"/>
<dbReference type="RefSeq" id="WP_036531872.1">
    <property type="nucleotide sequence ID" value="NZ_JJML01000014.1"/>
</dbReference>
<protein>
    <recommendedName>
        <fullName evidence="1">Methyltransferase type 11 domain-containing protein</fullName>
    </recommendedName>
</protein>
<keyword evidence="3" id="KW-1185">Reference proteome</keyword>
<reference evidence="2 3" key="1">
    <citation type="journal article" date="2014" name="Mol. Ecol.">
        <title>Evolution of Synechococcus.</title>
        <authorList>
            <person name="Dvorak P."/>
            <person name="Casamatta D."/>
            <person name="Hasler P."/>
            <person name="Poulickova A."/>
            <person name="Ondrej V."/>
            <person name="Sanges R."/>
        </authorList>
    </citation>
    <scope>NUCLEOTIDE SEQUENCE [LARGE SCALE GENOMIC DNA]</scope>
    <source>
        <strain evidence="2 3">CAUP A 1101</strain>
    </source>
</reference>